<dbReference type="InterPro" id="IPR041575">
    <property type="entry name" value="Rubredoxin_C"/>
</dbReference>
<evidence type="ECO:0000256" key="2">
    <source>
        <dbReference type="ARBA" id="ARBA00005096"/>
    </source>
</evidence>
<evidence type="ECO:0000259" key="15">
    <source>
        <dbReference type="Pfam" id="PF07992"/>
    </source>
</evidence>
<comment type="cofactor">
    <cofactor evidence="12">
        <name>[4Fe-4S] cluster</name>
        <dbReference type="ChEBI" id="CHEBI:49883"/>
    </cofactor>
    <text evidence="12">Binds 1 [4Fe-4S] cluster per subunit.</text>
</comment>
<dbReference type="Proteomes" id="UP000319756">
    <property type="component" value="Chromosome"/>
</dbReference>
<feature type="domain" description="Nitrite/Sulfite reductase ferredoxin-like" evidence="13">
    <location>
        <begin position="548"/>
        <end position="609"/>
    </location>
</feature>
<keyword evidence="7 11" id="KW-0274">FAD</keyword>
<keyword evidence="12" id="KW-0004">4Fe-4S</keyword>
<dbReference type="PANTHER" id="PTHR43809:SF1">
    <property type="entry name" value="NITRITE REDUCTASE (NADH) LARGE SUBUNIT"/>
    <property type="match status" value="1"/>
</dbReference>
<evidence type="ECO:0000259" key="16">
    <source>
        <dbReference type="Pfam" id="PF18267"/>
    </source>
</evidence>
<evidence type="ECO:0000256" key="8">
    <source>
        <dbReference type="ARBA" id="ARBA00023002"/>
    </source>
</evidence>
<evidence type="ECO:0000256" key="7">
    <source>
        <dbReference type="ARBA" id="ARBA00022827"/>
    </source>
</evidence>
<dbReference type="CDD" id="cd19944">
    <property type="entry name" value="NirB_Fer2_BFD-like_2"/>
    <property type="match status" value="1"/>
</dbReference>
<evidence type="ECO:0000256" key="11">
    <source>
        <dbReference type="PIRNR" id="PIRNR037149"/>
    </source>
</evidence>
<dbReference type="InterPro" id="IPR036136">
    <property type="entry name" value="Nit/Sulf_reduc_fer-like_dom_sf"/>
</dbReference>
<feature type="domain" description="FAD/NAD(P)-binding" evidence="15">
    <location>
        <begin position="7"/>
        <end position="285"/>
    </location>
</feature>
<reference evidence="18" key="1">
    <citation type="submission" date="2019-01" db="EMBL/GenBank/DDBJ databases">
        <title>Genomic analysis of Salicibibacter sp. NKC3-5.</title>
        <authorList>
            <person name="Oh Y.J."/>
        </authorList>
    </citation>
    <scope>NUCLEOTIDE SEQUENCE [LARGE SCALE GENOMIC DNA]</scope>
    <source>
        <strain evidence="18">NKC3-5</strain>
    </source>
</reference>
<feature type="domain" description="NADH-rubredoxin oxidoreductase C-terminal" evidence="16">
    <location>
        <begin position="321"/>
        <end position="379"/>
    </location>
</feature>
<evidence type="ECO:0000313" key="18">
    <source>
        <dbReference type="Proteomes" id="UP000319756"/>
    </source>
</evidence>
<dbReference type="Pfam" id="PF03460">
    <property type="entry name" value="NIR_SIR_ferr"/>
    <property type="match status" value="1"/>
</dbReference>
<proteinExistence type="inferred from homology"/>
<dbReference type="GO" id="GO:0042128">
    <property type="term" value="P:nitrate assimilation"/>
    <property type="evidence" value="ECO:0007669"/>
    <property type="project" value="UniProtKB-UniRule"/>
</dbReference>
<dbReference type="KEGG" id="sale:EPH95_11495"/>
<keyword evidence="18" id="KW-1185">Reference proteome</keyword>
<sequence length="768" mass="84897">MGQQKEKLVLIGNGMAGIRTIEEVLDHSPDTFEITIFGSEPHASYNRLQLSSVLQGGQSFAGIELNNADWYDENRIDLRTGETVEQIDSEAKTITTDSQLEFSYDKLIIATGSNPIFIPLPGADKEGVMAFRTINDCKKMMETAGRYKKAAVIGGGLLGLEAARGLLNLGMEVDVVHLAGRLMERQLDPTAAGLLKEELEAQGMNFFLEKDTSELFGNERVEGLRFQDGTQISADLVVMAVGVKPNIELAQCSGIHTNKGIIVDDHLRTNIPDIYAVGECAEHRDVVYALVKPIYKQAKVLGKEISGIGGSVYRGTVLSMQLKVSGVDVFSAGEFIPGEGQKSLTVFDELNDHYKKFVFHGDQLAGAILFGDTRDGMHALGQIVEDKDLSEEEKQALIHAVHPSYDRIAEMPQTELVCNCNAVSKGMIIETVQASGATSVEGIKKETNASGSCGSCKSAVAEMLDYIHSDRFDEAIEVASLCSCTDYTEEQIVEEIQVRELQTVQEVVSTLDWPIQEGCYICRDALPYYLGMIHPHLHLMEDKNAELQNDGTYTITPPLYGGFVSPEQLARVSALIKQFHLPDVTITSDQRLQLMGVKEGQLDTVWEQLGMPERSIKGFSVQPVETPSCACDPTETRALAFHLDKQLEFLQFPATVKIETKACAHDPKTTDLLIGRTTLGWEIHIGSNDLLYVAEETEDAFELVLALLQYYRQAASYRETLPRWVTKVGIIHVREIVLDNDFRNRLIKQLKTDASINENKTAIVKLDI</sequence>
<evidence type="ECO:0000256" key="12">
    <source>
        <dbReference type="PIRSR" id="PIRSR037149-1"/>
    </source>
</evidence>
<dbReference type="AlphaFoldDB" id="A0A514LIP2"/>
<accession>A0A514LIP2</accession>
<gene>
    <name evidence="17" type="ORF">EPH95_11495</name>
</gene>
<evidence type="ECO:0000256" key="1">
    <source>
        <dbReference type="ARBA" id="ARBA00001974"/>
    </source>
</evidence>
<dbReference type="InterPro" id="IPR045854">
    <property type="entry name" value="NO2/SO3_Rdtase_4Fe4S_sf"/>
</dbReference>
<dbReference type="GO" id="GO:0051539">
    <property type="term" value="F:4 iron, 4 sulfur cluster binding"/>
    <property type="evidence" value="ECO:0007669"/>
    <property type="project" value="UniProtKB-KW"/>
</dbReference>
<dbReference type="Pfam" id="PF04324">
    <property type="entry name" value="Fer2_BFD"/>
    <property type="match status" value="2"/>
</dbReference>
<dbReference type="PANTHER" id="PTHR43809">
    <property type="entry name" value="NITRITE REDUCTASE (NADH) LARGE SUBUNIT"/>
    <property type="match status" value="1"/>
</dbReference>
<evidence type="ECO:0000256" key="6">
    <source>
        <dbReference type="ARBA" id="ARBA00022723"/>
    </source>
</evidence>
<keyword evidence="9 12" id="KW-0408">Iron</keyword>
<evidence type="ECO:0000256" key="10">
    <source>
        <dbReference type="ARBA" id="ARBA00023014"/>
    </source>
</evidence>
<comment type="cofactor">
    <cofactor evidence="12">
        <name>siroheme</name>
        <dbReference type="ChEBI" id="CHEBI:60052"/>
    </cofactor>
    <text evidence="12">Binds 1 siroheme per subunit.</text>
</comment>
<keyword evidence="11" id="KW-0534">Nitrate assimilation</keyword>
<dbReference type="SUPFAM" id="SSF51905">
    <property type="entry name" value="FAD/NAD(P)-binding domain"/>
    <property type="match status" value="2"/>
</dbReference>
<dbReference type="Gene3D" id="3.30.390.30">
    <property type="match status" value="1"/>
</dbReference>
<keyword evidence="10 12" id="KW-0411">Iron-sulfur</keyword>
<keyword evidence="5 11" id="KW-0285">Flavoprotein</keyword>
<feature type="domain" description="BFD-like [2Fe-2S]-binding" evidence="14">
    <location>
        <begin position="416"/>
        <end position="465"/>
    </location>
</feature>
<dbReference type="InterPro" id="IPR005117">
    <property type="entry name" value="NiRdtase/SiRdtase_haem-b_fer"/>
</dbReference>
<dbReference type="Pfam" id="PF18267">
    <property type="entry name" value="Rubredoxin_C"/>
    <property type="match status" value="1"/>
</dbReference>
<dbReference type="InterPro" id="IPR016156">
    <property type="entry name" value="FAD/NAD-linked_Rdtase_dimer_sf"/>
</dbReference>
<protein>
    <submittedName>
        <fullName evidence="17">NAD(P)/FAD-dependent oxidoreductase</fullName>
    </submittedName>
</protein>
<dbReference type="FunFam" id="3.50.50.60:FF:000033">
    <property type="entry name" value="Nitrite reductase [NAD(P)H], large subunit"/>
    <property type="match status" value="1"/>
</dbReference>
<feature type="domain" description="BFD-like [2Fe-2S]-binding" evidence="14">
    <location>
        <begin position="482"/>
        <end position="530"/>
    </location>
</feature>
<dbReference type="InterPro" id="IPR023753">
    <property type="entry name" value="FAD/NAD-binding_dom"/>
</dbReference>
<comment type="cofactor">
    <cofactor evidence="1 11">
        <name>FAD</name>
        <dbReference type="ChEBI" id="CHEBI:57692"/>
    </cofactor>
</comment>
<evidence type="ECO:0000256" key="9">
    <source>
        <dbReference type="ARBA" id="ARBA00023004"/>
    </source>
</evidence>
<keyword evidence="4 12" id="KW-0349">Heme</keyword>
<dbReference type="EMBL" id="CP035485">
    <property type="protein sequence ID" value="QDI91718.1"/>
    <property type="molecule type" value="Genomic_DNA"/>
</dbReference>
<dbReference type="InterPro" id="IPR036188">
    <property type="entry name" value="FAD/NAD-bd_sf"/>
</dbReference>
<keyword evidence="8" id="KW-0560">Oxidoreductase</keyword>
<dbReference type="OrthoDB" id="9792592at2"/>
<dbReference type="InterPro" id="IPR012744">
    <property type="entry name" value="Nitri_red_NirB"/>
</dbReference>
<dbReference type="Gene3D" id="1.10.10.1100">
    <property type="entry name" value="BFD-like [2Fe-2S]-binding domain"/>
    <property type="match status" value="1"/>
</dbReference>
<dbReference type="Gene3D" id="3.50.50.60">
    <property type="entry name" value="FAD/NAD(P)-binding domain"/>
    <property type="match status" value="2"/>
</dbReference>
<dbReference type="RefSeq" id="WP_142090118.1">
    <property type="nucleotide sequence ID" value="NZ_CP035485.1"/>
</dbReference>
<dbReference type="InterPro" id="IPR007419">
    <property type="entry name" value="BFD-like_2Fe2S-bd_dom"/>
</dbReference>
<evidence type="ECO:0000256" key="4">
    <source>
        <dbReference type="ARBA" id="ARBA00022617"/>
    </source>
</evidence>
<dbReference type="PRINTS" id="PR00411">
    <property type="entry name" value="PNDRDTASEI"/>
</dbReference>
<keyword evidence="6 12" id="KW-0479">Metal-binding</keyword>
<evidence type="ECO:0000256" key="5">
    <source>
        <dbReference type="ARBA" id="ARBA00022630"/>
    </source>
</evidence>
<dbReference type="InterPro" id="IPR041854">
    <property type="entry name" value="BFD-like_2Fe2S-bd_dom_sf"/>
</dbReference>
<evidence type="ECO:0000259" key="13">
    <source>
        <dbReference type="Pfam" id="PF03460"/>
    </source>
</evidence>
<dbReference type="PIRSF" id="PIRSF037149">
    <property type="entry name" value="NirB"/>
    <property type="match status" value="1"/>
</dbReference>
<dbReference type="SUPFAM" id="SSF55124">
    <property type="entry name" value="Nitrite/Sulfite reductase N-terminal domain-like"/>
    <property type="match status" value="1"/>
</dbReference>
<dbReference type="GO" id="GO:0050661">
    <property type="term" value="F:NADP binding"/>
    <property type="evidence" value="ECO:0007669"/>
    <property type="project" value="UniProtKB-UniRule"/>
</dbReference>
<evidence type="ECO:0000259" key="14">
    <source>
        <dbReference type="Pfam" id="PF04324"/>
    </source>
</evidence>
<dbReference type="NCBIfam" id="TIGR02374">
    <property type="entry name" value="nitri_red_nirB"/>
    <property type="match status" value="1"/>
</dbReference>
<dbReference type="InterPro" id="IPR052034">
    <property type="entry name" value="NasD-like"/>
</dbReference>
<dbReference type="Pfam" id="PF07992">
    <property type="entry name" value="Pyr_redox_2"/>
    <property type="match status" value="1"/>
</dbReference>
<comment type="pathway">
    <text evidence="2">Nitrogen metabolism; nitrate reduction (assimilation).</text>
</comment>
<dbReference type="Gene3D" id="3.30.413.10">
    <property type="entry name" value="Sulfite Reductase Hemoprotein, domain 1"/>
    <property type="match status" value="1"/>
</dbReference>
<evidence type="ECO:0000256" key="3">
    <source>
        <dbReference type="ARBA" id="ARBA00010429"/>
    </source>
</evidence>
<comment type="similarity">
    <text evidence="3">Belongs to the nitrite and sulfite reductase 4Fe-4S domain family.</text>
</comment>
<dbReference type="GO" id="GO:0046872">
    <property type="term" value="F:metal ion binding"/>
    <property type="evidence" value="ECO:0007669"/>
    <property type="project" value="UniProtKB-KW"/>
</dbReference>
<feature type="binding site" evidence="12">
    <location>
        <position position="629"/>
    </location>
    <ligand>
        <name>[4Fe-4S] cluster</name>
        <dbReference type="ChEBI" id="CHEBI:49883"/>
    </ligand>
</feature>
<dbReference type="PRINTS" id="PR00368">
    <property type="entry name" value="FADPNR"/>
</dbReference>
<dbReference type="SUPFAM" id="SSF56014">
    <property type="entry name" value="Nitrite and sulphite reductase 4Fe-4S domain-like"/>
    <property type="match status" value="1"/>
</dbReference>
<evidence type="ECO:0000313" key="17">
    <source>
        <dbReference type="EMBL" id="QDI91718.1"/>
    </source>
</evidence>
<dbReference type="GO" id="GO:0050660">
    <property type="term" value="F:flavin adenine dinucleotide binding"/>
    <property type="evidence" value="ECO:0007669"/>
    <property type="project" value="UniProtKB-UniRule"/>
</dbReference>
<feature type="binding site" evidence="12">
    <location>
        <position position="663"/>
    </location>
    <ligand>
        <name>[4Fe-4S] cluster</name>
        <dbReference type="ChEBI" id="CHEBI:49883"/>
    </ligand>
</feature>
<dbReference type="GO" id="GO:0098809">
    <property type="term" value="F:nitrite reductase activity"/>
    <property type="evidence" value="ECO:0007669"/>
    <property type="project" value="InterPro"/>
</dbReference>
<dbReference type="InterPro" id="IPR017121">
    <property type="entry name" value="Nitrite_Rdtase_lsu"/>
</dbReference>
<organism evidence="17 18">
    <name type="scientific">Salicibibacter halophilus</name>
    <dbReference type="NCBI Taxonomy" id="2502791"/>
    <lineage>
        <taxon>Bacteria</taxon>
        <taxon>Bacillati</taxon>
        <taxon>Bacillota</taxon>
        <taxon>Bacilli</taxon>
        <taxon>Bacillales</taxon>
        <taxon>Bacillaceae</taxon>
        <taxon>Salicibibacter</taxon>
    </lineage>
</organism>
<name>A0A514LIP2_9BACI</name>